<dbReference type="AlphaFoldDB" id="A0AB39UTH0"/>
<gene>
    <name evidence="3" type="ORF">AAIA72_09810</name>
</gene>
<keyword evidence="2" id="KW-0472">Membrane</keyword>
<dbReference type="InterPro" id="IPR007470">
    <property type="entry name" value="HemX"/>
</dbReference>
<reference evidence="3" key="1">
    <citation type="submission" date="2024-05" db="EMBL/GenBank/DDBJ databases">
        <title>Genome sequencing of novel strain.</title>
        <authorList>
            <person name="Ganbat D."/>
            <person name="Ganbat S."/>
            <person name="Lee S.-J."/>
        </authorList>
    </citation>
    <scope>NUCLEOTIDE SEQUENCE</scope>
    <source>
        <strain evidence="3">SMD15-11</strain>
    </source>
</reference>
<dbReference type="EC" id="2.1.1.107" evidence="3"/>
<keyword evidence="3" id="KW-0808">Transferase</keyword>
<dbReference type="KEGG" id="tcd:AAIA72_09810"/>
<dbReference type="GO" id="GO:0004851">
    <property type="term" value="F:uroporphyrin-III C-methyltransferase activity"/>
    <property type="evidence" value="ECO:0007669"/>
    <property type="project" value="UniProtKB-EC"/>
</dbReference>
<evidence type="ECO:0000313" key="3">
    <source>
        <dbReference type="EMBL" id="XDT71101.1"/>
    </source>
</evidence>
<feature type="compositionally biased region" description="Basic and acidic residues" evidence="1">
    <location>
        <begin position="1"/>
        <end position="20"/>
    </location>
</feature>
<sequence>MSNPDDTSKKNPDTDARPEQPESPPEQVAPAPDSAGPKGTPSGAASSPEPAAEKTPPETADRTIDGAATTDAPQSAPTQPTASAADARQGPPVQPVPQASGGGEDRPVRLWPLWLVCILVLILSLLLGAGGWMLWQQQQQLRTDVNTLSELRDSVRTERERILDEASTRLRETLALTEERQKATEERLQAQLSQLAAKVLQQSATSRTDWLLAEAEYLLRLANQRLALERDVKGAAKLLEAADAVVAEADDPALYPVREALAQELAALKATGLPDRTGLFLRLNALAAQVDKLNQRVFVAPVETATSVGDASATAETSWDGRLARLKQQVEKYLVIRRLDAPVEPLLSPDQIAYLKANLRLMLEQAQLAVLQQNQEVYQASLDKASEWLQRWLVGQDASTRALLNELEALRKVEIRPGLPDISGSLRLLKGVIRQMDGGEAGK</sequence>
<proteinExistence type="predicted"/>
<dbReference type="EMBL" id="CP154858">
    <property type="protein sequence ID" value="XDT71101.1"/>
    <property type="molecule type" value="Genomic_DNA"/>
</dbReference>
<dbReference type="PANTHER" id="PTHR38043">
    <property type="entry name" value="PROTEIN HEMX"/>
    <property type="match status" value="1"/>
</dbReference>
<dbReference type="RefSeq" id="WP_369600140.1">
    <property type="nucleotide sequence ID" value="NZ_CP154858.1"/>
</dbReference>
<keyword evidence="3" id="KW-0489">Methyltransferase</keyword>
<dbReference type="Pfam" id="PF04375">
    <property type="entry name" value="HemX"/>
    <property type="match status" value="1"/>
</dbReference>
<dbReference type="GO" id="GO:0032259">
    <property type="term" value="P:methylation"/>
    <property type="evidence" value="ECO:0007669"/>
    <property type="project" value="UniProtKB-KW"/>
</dbReference>
<feature type="compositionally biased region" description="Low complexity" evidence="1">
    <location>
        <begin position="40"/>
        <end position="50"/>
    </location>
</feature>
<dbReference type="PANTHER" id="PTHR38043:SF1">
    <property type="entry name" value="PROTEIN HEMX"/>
    <property type="match status" value="1"/>
</dbReference>
<protein>
    <submittedName>
        <fullName evidence="3">Uroporphyrinogen-III C-methyltransferase</fullName>
        <ecNumber evidence="3">2.1.1.107</ecNumber>
    </submittedName>
</protein>
<feature type="transmembrane region" description="Helical" evidence="2">
    <location>
        <begin position="113"/>
        <end position="135"/>
    </location>
</feature>
<name>A0AB39UTH0_9GAMM</name>
<organism evidence="3">
    <name type="scientific">Thermohahella caldifontis</name>
    <dbReference type="NCBI Taxonomy" id="3142973"/>
    <lineage>
        <taxon>Bacteria</taxon>
        <taxon>Pseudomonadati</taxon>
        <taxon>Pseudomonadota</taxon>
        <taxon>Gammaproteobacteria</taxon>
        <taxon>Oceanospirillales</taxon>
        <taxon>Hahellaceae</taxon>
        <taxon>Thermohahella</taxon>
    </lineage>
</organism>
<feature type="compositionally biased region" description="Basic and acidic residues" evidence="1">
    <location>
        <begin position="51"/>
        <end position="64"/>
    </location>
</feature>
<accession>A0AB39UTH0</accession>
<feature type="compositionally biased region" description="Polar residues" evidence="1">
    <location>
        <begin position="71"/>
        <end position="82"/>
    </location>
</feature>
<evidence type="ECO:0000256" key="1">
    <source>
        <dbReference type="SAM" id="MobiDB-lite"/>
    </source>
</evidence>
<feature type="region of interest" description="Disordered" evidence="1">
    <location>
        <begin position="1"/>
        <end position="103"/>
    </location>
</feature>
<keyword evidence="2" id="KW-1133">Transmembrane helix</keyword>
<evidence type="ECO:0000256" key="2">
    <source>
        <dbReference type="SAM" id="Phobius"/>
    </source>
</evidence>
<keyword evidence="2" id="KW-0812">Transmembrane</keyword>